<dbReference type="GO" id="GO:0005524">
    <property type="term" value="F:ATP binding"/>
    <property type="evidence" value="ECO:0007669"/>
    <property type="project" value="InterPro"/>
</dbReference>
<keyword evidence="3" id="KW-0238">DNA-binding</keyword>
<evidence type="ECO:0000256" key="6">
    <source>
        <dbReference type="SAM" id="MobiDB-lite"/>
    </source>
</evidence>
<dbReference type="EMBL" id="CM029042">
    <property type="protein sequence ID" value="KAG2621818.1"/>
    <property type="molecule type" value="Genomic_DNA"/>
</dbReference>
<dbReference type="InterPro" id="IPR000719">
    <property type="entry name" value="Prot_kinase_dom"/>
</dbReference>
<keyword evidence="4" id="KW-0804">Transcription</keyword>
<dbReference type="InterPro" id="IPR008271">
    <property type="entry name" value="Ser/Thr_kinase_AS"/>
</dbReference>
<gene>
    <name evidence="9" type="ORF">PVAP13_3NG307900</name>
</gene>
<dbReference type="InterPro" id="IPR036955">
    <property type="entry name" value="AP2/ERF_dom_sf"/>
</dbReference>
<evidence type="ECO:0000256" key="5">
    <source>
        <dbReference type="ARBA" id="ARBA00023242"/>
    </source>
</evidence>
<evidence type="ECO:0000259" key="7">
    <source>
        <dbReference type="PROSITE" id="PS50011"/>
    </source>
</evidence>
<evidence type="ECO:0000313" key="10">
    <source>
        <dbReference type="Proteomes" id="UP000823388"/>
    </source>
</evidence>
<evidence type="ECO:0000256" key="4">
    <source>
        <dbReference type="ARBA" id="ARBA00023163"/>
    </source>
</evidence>
<dbReference type="Gene3D" id="3.30.730.10">
    <property type="entry name" value="AP2/ERF domain"/>
    <property type="match status" value="1"/>
</dbReference>
<evidence type="ECO:0000256" key="1">
    <source>
        <dbReference type="ARBA" id="ARBA00004123"/>
    </source>
</evidence>
<dbReference type="PANTHER" id="PTHR45707:SF71">
    <property type="entry name" value="PROTEIN KINASE DOMAIN-CONTAINING PROTEIN"/>
    <property type="match status" value="1"/>
</dbReference>
<dbReference type="SUPFAM" id="SSF54171">
    <property type="entry name" value="DNA-binding domain"/>
    <property type="match status" value="1"/>
</dbReference>
<dbReference type="InterPro" id="IPR016177">
    <property type="entry name" value="DNA-bd_dom_sf"/>
</dbReference>
<dbReference type="SMART" id="SM00220">
    <property type="entry name" value="S_TKc"/>
    <property type="match status" value="1"/>
</dbReference>
<dbReference type="GO" id="GO:0003677">
    <property type="term" value="F:DNA binding"/>
    <property type="evidence" value="ECO:0007669"/>
    <property type="project" value="UniProtKB-KW"/>
</dbReference>
<protein>
    <recommendedName>
        <fullName evidence="11">Protein kinase domain-containing protein</fullName>
    </recommendedName>
</protein>
<dbReference type="AlphaFoldDB" id="A0A8T0UIE3"/>
<dbReference type="PANTHER" id="PTHR45707">
    <property type="entry name" value="C2 CALCIUM/LIPID-BINDING PLANT PHOSPHORIBOSYLTRANSFERASE FAMILY PROTEIN"/>
    <property type="match status" value="1"/>
</dbReference>
<dbReference type="PROSITE" id="PS50011">
    <property type="entry name" value="PROTEIN_KINASE_DOM"/>
    <property type="match status" value="1"/>
</dbReference>
<dbReference type="Gene3D" id="1.10.510.10">
    <property type="entry name" value="Transferase(Phosphotransferase) domain 1"/>
    <property type="match status" value="1"/>
</dbReference>
<evidence type="ECO:0000313" key="9">
    <source>
        <dbReference type="EMBL" id="KAG2621818.1"/>
    </source>
</evidence>
<dbReference type="PROSITE" id="PS51032">
    <property type="entry name" value="AP2_ERF"/>
    <property type="match status" value="1"/>
</dbReference>
<proteinExistence type="predicted"/>
<dbReference type="Pfam" id="PF00069">
    <property type="entry name" value="Pkinase"/>
    <property type="match status" value="1"/>
</dbReference>
<feature type="domain" description="Protein kinase" evidence="7">
    <location>
        <begin position="1"/>
        <end position="240"/>
    </location>
</feature>
<comment type="caution">
    <text evidence="9">The sequence shown here is derived from an EMBL/GenBank/DDBJ whole genome shotgun (WGS) entry which is preliminary data.</text>
</comment>
<dbReference type="GO" id="GO:0005634">
    <property type="term" value="C:nucleus"/>
    <property type="evidence" value="ECO:0007669"/>
    <property type="project" value="UniProtKB-SubCell"/>
</dbReference>
<evidence type="ECO:0000256" key="2">
    <source>
        <dbReference type="ARBA" id="ARBA00023015"/>
    </source>
</evidence>
<dbReference type="SMART" id="SM00380">
    <property type="entry name" value="AP2"/>
    <property type="match status" value="1"/>
</dbReference>
<dbReference type="PRINTS" id="PR00367">
    <property type="entry name" value="ETHRSPELEMNT"/>
</dbReference>
<dbReference type="FunFam" id="1.10.510.10:FF:000625">
    <property type="entry name" value="Cysteine-rich receptor-like protein kinase 6"/>
    <property type="match status" value="1"/>
</dbReference>
<feature type="compositionally biased region" description="Polar residues" evidence="6">
    <location>
        <begin position="468"/>
        <end position="479"/>
    </location>
</feature>
<reference evidence="9" key="1">
    <citation type="submission" date="2020-05" db="EMBL/GenBank/DDBJ databases">
        <title>WGS assembly of Panicum virgatum.</title>
        <authorList>
            <person name="Lovell J.T."/>
            <person name="Jenkins J."/>
            <person name="Shu S."/>
            <person name="Juenger T.E."/>
            <person name="Schmutz J."/>
        </authorList>
    </citation>
    <scope>NUCLEOTIDE SEQUENCE</scope>
    <source>
        <strain evidence="9">AP13</strain>
    </source>
</reference>
<keyword evidence="10" id="KW-1185">Reference proteome</keyword>
<dbReference type="PROSITE" id="PS00108">
    <property type="entry name" value="PROTEIN_KINASE_ST"/>
    <property type="match status" value="1"/>
</dbReference>
<comment type="subcellular location">
    <subcellularLocation>
        <location evidence="1">Nucleus</location>
    </subcellularLocation>
</comment>
<dbReference type="FunFam" id="3.30.730.10:FF:000001">
    <property type="entry name" value="Ethylene-responsive transcription factor 2"/>
    <property type="match status" value="1"/>
</dbReference>
<evidence type="ECO:0000259" key="8">
    <source>
        <dbReference type="PROSITE" id="PS51032"/>
    </source>
</evidence>
<feature type="region of interest" description="Disordered" evidence="6">
    <location>
        <begin position="465"/>
        <end position="499"/>
    </location>
</feature>
<dbReference type="GO" id="GO:0003700">
    <property type="term" value="F:DNA-binding transcription factor activity"/>
    <property type="evidence" value="ECO:0007669"/>
    <property type="project" value="InterPro"/>
</dbReference>
<feature type="region of interest" description="Disordered" evidence="6">
    <location>
        <begin position="533"/>
        <end position="553"/>
    </location>
</feature>
<dbReference type="GO" id="GO:0004672">
    <property type="term" value="F:protein kinase activity"/>
    <property type="evidence" value="ECO:0007669"/>
    <property type="project" value="InterPro"/>
</dbReference>
<keyword evidence="5" id="KW-0539">Nucleus</keyword>
<dbReference type="InterPro" id="IPR011009">
    <property type="entry name" value="Kinase-like_dom_sf"/>
</dbReference>
<dbReference type="CDD" id="cd00018">
    <property type="entry name" value="AP2"/>
    <property type="match status" value="1"/>
</dbReference>
<sequence length="553" mass="61484">MRLKHPNIVQLVGYCCETEKELVMHNGTYVHAEKSERLLCLEYLPNGSLCKHLSDASSGLDWDTRYKIIRGICDGLHYLHEEWQAGTPIIHRDLKPANILLDNNMVPKIADFGLSRLFGELQTRIITKNQYGTLGYMSPEYLNRGIISKELDIFSLGVIIIEIITGDKNYPDKVETSSQEFIELVLTNWKNRPVNAQGYTSREFDCQQIRRCIEIGLLCVKLDRAERPTTRQIIEMLAWCGAECSNKREERLAHPGSTSNVDQHIRRAADYFNKEEDPRMSKQGPQMAAAVNLPGPGEDLMRALAPFLLADAPPSPLVMPPATHLTPAQMQFIQAQLHLQRNPGLGPRAQPMKPAVPVPAAARRPQKLYRGVRQRHWGKWVAEIRLPRNRTRLWLGTFATAEVAALAYDQAAYRLRGDAARLNFPDVAASRAPVGPAVDAKLQAICATIAAASSSSKGGRAIAVADEGSQSNSSCSSDAGSVPGSEDEMSYSTPPPAAEMGQLDLSEVPWDEAESFALRKYPSYEIDWTPCSPTSSFLRGPCSKRGRRRRGLR</sequence>
<dbReference type="Proteomes" id="UP000823388">
    <property type="component" value="Chromosome 3N"/>
</dbReference>
<evidence type="ECO:0000256" key="3">
    <source>
        <dbReference type="ARBA" id="ARBA00023125"/>
    </source>
</evidence>
<dbReference type="Pfam" id="PF00847">
    <property type="entry name" value="AP2"/>
    <property type="match status" value="1"/>
</dbReference>
<accession>A0A8T0UIE3</accession>
<dbReference type="InterPro" id="IPR001471">
    <property type="entry name" value="AP2/ERF_dom"/>
</dbReference>
<dbReference type="SUPFAM" id="SSF56112">
    <property type="entry name" value="Protein kinase-like (PK-like)"/>
    <property type="match status" value="1"/>
</dbReference>
<name>A0A8T0UIE3_PANVG</name>
<evidence type="ECO:0008006" key="11">
    <source>
        <dbReference type="Google" id="ProtNLM"/>
    </source>
</evidence>
<feature type="compositionally biased region" description="Basic residues" evidence="6">
    <location>
        <begin position="542"/>
        <end position="553"/>
    </location>
</feature>
<organism evidence="9 10">
    <name type="scientific">Panicum virgatum</name>
    <name type="common">Blackwell switchgrass</name>
    <dbReference type="NCBI Taxonomy" id="38727"/>
    <lineage>
        <taxon>Eukaryota</taxon>
        <taxon>Viridiplantae</taxon>
        <taxon>Streptophyta</taxon>
        <taxon>Embryophyta</taxon>
        <taxon>Tracheophyta</taxon>
        <taxon>Spermatophyta</taxon>
        <taxon>Magnoliopsida</taxon>
        <taxon>Liliopsida</taxon>
        <taxon>Poales</taxon>
        <taxon>Poaceae</taxon>
        <taxon>PACMAD clade</taxon>
        <taxon>Panicoideae</taxon>
        <taxon>Panicodae</taxon>
        <taxon>Paniceae</taxon>
        <taxon>Panicinae</taxon>
        <taxon>Panicum</taxon>
        <taxon>Panicum sect. Hiantes</taxon>
    </lineage>
</organism>
<feature type="domain" description="AP2/ERF" evidence="8">
    <location>
        <begin position="368"/>
        <end position="425"/>
    </location>
</feature>
<keyword evidence="2" id="KW-0805">Transcription regulation</keyword>